<evidence type="ECO:0000313" key="3">
    <source>
        <dbReference type="Proteomes" id="UP000704712"/>
    </source>
</evidence>
<evidence type="ECO:0000256" key="1">
    <source>
        <dbReference type="SAM" id="MobiDB-lite"/>
    </source>
</evidence>
<sequence>MLQHMPSKSLQKNFVEQWKRVQRCDAQHELKIRSQPPNVTAVPTTYSKRSMRRQPKMWGSNEERDGFQRKDQLRSRSGRDSTCRTAVPGIPQHARS</sequence>
<dbReference type="Proteomes" id="UP000704712">
    <property type="component" value="Unassembled WGS sequence"/>
</dbReference>
<comment type="caution">
    <text evidence="2">The sequence shown here is derived from an EMBL/GenBank/DDBJ whole genome shotgun (WGS) entry which is preliminary data.</text>
</comment>
<proteinExistence type="predicted"/>
<feature type="region of interest" description="Disordered" evidence="1">
    <location>
        <begin position="34"/>
        <end position="96"/>
    </location>
</feature>
<organism evidence="2 3">
    <name type="scientific">Phytophthora infestans</name>
    <name type="common">Potato late blight agent</name>
    <name type="synonym">Botrytis infestans</name>
    <dbReference type="NCBI Taxonomy" id="4787"/>
    <lineage>
        <taxon>Eukaryota</taxon>
        <taxon>Sar</taxon>
        <taxon>Stramenopiles</taxon>
        <taxon>Oomycota</taxon>
        <taxon>Peronosporomycetes</taxon>
        <taxon>Peronosporales</taxon>
        <taxon>Peronosporaceae</taxon>
        <taxon>Phytophthora</taxon>
    </lineage>
</organism>
<dbReference type="AlphaFoldDB" id="A0A8S9UJL0"/>
<dbReference type="EMBL" id="JAACNO010001551">
    <property type="protein sequence ID" value="KAF4139667.1"/>
    <property type="molecule type" value="Genomic_DNA"/>
</dbReference>
<accession>A0A8S9UJL0</accession>
<name>A0A8S9UJL0_PHYIN</name>
<evidence type="ECO:0000313" key="2">
    <source>
        <dbReference type="EMBL" id="KAF4139667.1"/>
    </source>
</evidence>
<protein>
    <submittedName>
        <fullName evidence="2">Uncharacterized protein</fullName>
    </submittedName>
</protein>
<gene>
    <name evidence="2" type="ORF">GN958_ATG11152</name>
</gene>
<feature type="compositionally biased region" description="Polar residues" evidence="1">
    <location>
        <begin position="35"/>
        <end position="48"/>
    </location>
</feature>
<feature type="compositionally biased region" description="Basic and acidic residues" evidence="1">
    <location>
        <begin position="61"/>
        <end position="82"/>
    </location>
</feature>
<reference evidence="2" key="1">
    <citation type="submission" date="2020-03" db="EMBL/GenBank/DDBJ databases">
        <title>Hybrid Assembly of Korean Phytophthora infestans isolates.</title>
        <authorList>
            <person name="Prokchorchik M."/>
            <person name="Lee Y."/>
            <person name="Seo J."/>
            <person name="Cho J.-H."/>
            <person name="Park Y.-E."/>
            <person name="Jang D.-C."/>
            <person name="Im J.-S."/>
            <person name="Choi J.-G."/>
            <person name="Park H.-J."/>
            <person name="Lee G.-B."/>
            <person name="Lee Y.-G."/>
            <person name="Hong S.-Y."/>
            <person name="Cho K."/>
            <person name="Sohn K.H."/>
        </authorList>
    </citation>
    <scope>NUCLEOTIDE SEQUENCE</scope>
    <source>
        <strain evidence="2">KR_2_A2</strain>
    </source>
</reference>